<reference evidence="8 9" key="1">
    <citation type="submission" date="2025-04" db="UniProtKB">
        <authorList>
            <consortium name="RefSeq"/>
        </authorList>
    </citation>
    <scope>IDENTIFICATION</scope>
</reference>
<dbReference type="RefSeq" id="XP_030070958.1">
    <property type="nucleotide sequence ID" value="XM_030215098.1"/>
</dbReference>
<evidence type="ECO:0000313" key="7">
    <source>
        <dbReference type="Proteomes" id="UP000515156"/>
    </source>
</evidence>
<dbReference type="GO" id="GO:0000266">
    <property type="term" value="P:mitochondrial fission"/>
    <property type="evidence" value="ECO:0007669"/>
    <property type="project" value="UniProtKB-UniRule"/>
</dbReference>
<gene>
    <name evidence="8 9" type="primary">MTFR1</name>
</gene>
<keyword evidence="3" id="KW-0809">Transit peptide</keyword>
<evidence type="ECO:0000256" key="2">
    <source>
        <dbReference type="ARBA" id="ARBA00005807"/>
    </source>
</evidence>
<evidence type="ECO:0000256" key="5">
    <source>
        <dbReference type="ARBA" id="ARBA00037378"/>
    </source>
</evidence>
<dbReference type="Proteomes" id="UP000515156">
    <property type="component" value="Chromosome 1"/>
</dbReference>
<evidence type="ECO:0000313" key="8">
    <source>
        <dbReference type="RefSeq" id="XP_030070949.1"/>
    </source>
</evidence>
<evidence type="ECO:0000256" key="1">
    <source>
        <dbReference type="ARBA" id="ARBA00004173"/>
    </source>
</evidence>
<comment type="similarity">
    <text evidence="2 6">Belongs to the MTFR1 family.</text>
</comment>
<evidence type="ECO:0000256" key="4">
    <source>
        <dbReference type="ARBA" id="ARBA00023128"/>
    </source>
</evidence>
<name>A0A6P7Z142_9AMPH</name>
<evidence type="ECO:0000256" key="3">
    <source>
        <dbReference type="ARBA" id="ARBA00022946"/>
    </source>
</evidence>
<comment type="function">
    <text evidence="5">May play a role in mitochondrial aerobic respiration. May also regulate mitochondrial organization and fission.</text>
</comment>
<comment type="subcellular location">
    <subcellularLocation>
        <location evidence="1 6">Mitochondrion</location>
    </subcellularLocation>
</comment>
<dbReference type="RefSeq" id="XP_030070949.1">
    <property type="nucleotide sequence ID" value="XM_030215089.1"/>
</dbReference>
<dbReference type="KEGG" id="muo:115477939"/>
<protein>
    <recommendedName>
        <fullName evidence="6">Mitochondrial fission regulator</fullName>
    </recommendedName>
</protein>
<dbReference type="AlphaFoldDB" id="A0A6P7Z142"/>
<proteinExistence type="inferred from homology"/>
<dbReference type="GeneID" id="115477939"/>
<dbReference type="GO" id="GO:0009060">
    <property type="term" value="P:aerobic respiration"/>
    <property type="evidence" value="ECO:0007669"/>
    <property type="project" value="UniProtKB-UniRule"/>
</dbReference>
<evidence type="ECO:0000313" key="9">
    <source>
        <dbReference type="RefSeq" id="XP_030070958.1"/>
    </source>
</evidence>
<comment type="function">
    <text evidence="6">Plays a role in mitochondrial aerobic respiration. Regulates mitochondrial organization and fission.</text>
</comment>
<dbReference type="PANTHER" id="PTHR14215:SF1">
    <property type="entry name" value="MITOCHONDRIAL FISSION REGULATOR 1"/>
    <property type="match status" value="1"/>
</dbReference>
<keyword evidence="7" id="KW-1185">Reference proteome</keyword>
<dbReference type="OrthoDB" id="2133332at2759"/>
<sequence>MVHWIIRLIRMALEQAESAMGSVLWSGKSYGSSRSIVRKIGTNLSLIQSPRVHFQLIPYPGDISVASHQRDNGTVASLADVGWVSREEVEICTRFRSEVQPEQTAVVEEPCHFGVPLNRQVSLPNLTKEEPEARLPVVANDEALQKINVLENELASLRAQIAKIVTFQEQQSLTGGLSSTVPIAIPGVAPPPPPPPPPPLPSGLQKSVSAIELIRERKAKKTTLGEGLTDSTPKRPEVPNMLEILKDMNRVKLRSVKKSPEETKSKLTDPADPATLIAEALKKKFAYRYRNDDHNEIEKDIPKSSFKSTSDTPALFGQHMLKSTGQMKTLIEKSSDS</sequence>
<evidence type="ECO:0000256" key="6">
    <source>
        <dbReference type="RuleBase" id="RU369053"/>
    </source>
</evidence>
<dbReference type="InterPro" id="IPR007972">
    <property type="entry name" value="Mtfr1"/>
</dbReference>
<dbReference type="GO" id="GO:0005739">
    <property type="term" value="C:mitochondrion"/>
    <property type="evidence" value="ECO:0007669"/>
    <property type="project" value="UniProtKB-SubCell"/>
</dbReference>
<dbReference type="CTD" id="9650"/>
<accession>A0A6P7Z142</accession>
<dbReference type="PANTHER" id="PTHR14215">
    <property type="entry name" value="PROTEIN OF UNKNOWN FUNCTION DUF729"/>
    <property type="match status" value="1"/>
</dbReference>
<dbReference type="Pfam" id="PF05308">
    <property type="entry name" value="Mito_fiss_reg"/>
    <property type="match status" value="1"/>
</dbReference>
<keyword evidence="4 6" id="KW-0496">Mitochondrion</keyword>
<organism evidence="7 9">
    <name type="scientific">Microcaecilia unicolor</name>
    <dbReference type="NCBI Taxonomy" id="1415580"/>
    <lineage>
        <taxon>Eukaryota</taxon>
        <taxon>Metazoa</taxon>
        <taxon>Chordata</taxon>
        <taxon>Craniata</taxon>
        <taxon>Vertebrata</taxon>
        <taxon>Euteleostomi</taxon>
        <taxon>Amphibia</taxon>
        <taxon>Gymnophiona</taxon>
        <taxon>Siphonopidae</taxon>
        <taxon>Microcaecilia</taxon>
    </lineage>
</organism>